<keyword evidence="1" id="KW-0472">Membrane</keyword>
<name>A0A841RMU5_9BACI</name>
<feature type="transmembrane region" description="Helical" evidence="1">
    <location>
        <begin position="273"/>
        <end position="293"/>
    </location>
</feature>
<dbReference type="EMBL" id="JACHON010000017">
    <property type="protein sequence ID" value="MBB6513819.1"/>
    <property type="molecule type" value="Genomic_DNA"/>
</dbReference>
<evidence type="ECO:0000256" key="1">
    <source>
        <dbReference type="SAM" id="Phobius"/>
    </source>
</evidence>
<feature type="transmembrane region" description="Helical" evidence="1">
    <location>
        <begin position="48"/>
        <end position="68"/>
    </location>
</feature>
<evidence type="ECO:0000313" key="3">
    <source>
        <dbReference type="Proteomes" id="UP000572212"/>
    </source>
</evidence>
<gene>
    <name evidence="2" type="ORF">GGQ92_002638</name>
</gene>
<keyword evidence="1" id="KW-1133">Transmembrane helix</keyword>
<feature type="transmembrane region" description="Helical" evidence="1">
    <location>
        <begin position="305"/>
        <end position="323"/>
    </location>
</feature>
<reference evidence="2 3" key="1">
    <citation type="submission" date="2020-08" db="EMBL/GenBank/DDBJ databases">
        <title>Genomic Encyclopedia of Type Strains, Phase IV (KMG-IV): sequencing the most valuable type-strain genomes for metagenomic binning, comparative biology and taxonomic classification.</title>
        <authorList>
            <person name="Goeker M."/>
        </authorList>
    </citation>
    <scope>NUCLEOTIDE SEQUENCE [LARGE SCALE GENOMIC DNA]</scope>
    <source>
        <strain evidence="2 3">DSM 11805</strain>
    </source>
</reference>
<feature type="transmembrane region" description="Helical" evidence="1">
    <location>
        <begin position="330"/>
        <end position="351"/>
    </location>
</feature>
<keyword evidence="3" id="KW-1185">Reference proteome</keyword>
<protein>
    <submittedName>
        <fullName evidence="2">Uncharacterized protein</fullName>
    </submittedName>
</protein>
<feature type="transmembrane region" description="Helical" evidence="1">
    <location>
        <begin position="20"/>
        <end position="42"/>
    </location>
</feature>
<proteinExistence type="predicted"/>
<keyword evidence="1" id="KW-0812">Transmembrane</keyword>
<dbReference type="RefSeq" id="WP_184249667.1">
    <property type="nucleotide sequence ID" value="NZ_BAAACU010000015.1"/>
</dbReference>
<comment type="caution">
    <text evidence="2">The sequence shown here is derived from an EMBL/GenBank/DDBJ whole genome shotgun (WGS) entry which is preliminary data.</text>
</comment>
<dbReference type="AlphaFoldDB" id="A0A841RMU5"/>
<feature type="transmembrane region" description="Helical" evidence="1">
    <location>
        <begin position="363"/>
        <end position="382"/>
    </location>
</feature>
<accession>A0A841RMU5</accession>
<dbReference type="Proteomes" id="UP000572212">
    <property type="component" value="Unassembled WGS sequence"/>
</dbReference>
<sequence>MKPNNALYYYQEKKMEPFGWILVFYIITLFFFLSIFMIIGPIKVFIDYINVWSALLLPFVPLGVWLSIKTFRYARGAIWHNNHNTIYHFYRNHIELIQWKETYNPEPEKNRIDVNTIEKIIVSQYIANEYRTKHGGKHIDRNYILYIIHATKGDKELFLLPLPNKDEQMNTWLTYFKELGLPVYFYNSILYNVERKYFLNDEQRLEILDKEDDLVPLEYNGDWKQLKKELRNNWNYYSKIDPLEEKVPELEADMELPHTGEVSKKKARVSFRIWANTTLFIYAVMIGFTFSLVELTREGYIAPDNLVIVIIIFLLGSFLYFFFLRNYLRWYLMLVLAVKVFIFGFMAAIGFEDDAIGVQVGENILGVAMLFPIIVWLPYVAVKLIHRVNKKE</sequence>
<evidence type="ECO:0000313" key="2">
    <source>
        <dbReference type="EMBL" id="MBB6513819.1"/>
    </source>
</evidence>
<organism evidence="2 3">
    <name type="scientific">Gracilibacillus halotolerans</name>
    <dbReference type="NCBI Taxonomy" id="74386"/>
    <lineage>
        <taxon>Bacteria</taxon>
        <taxon>Bacillati</taxon>
        <taxon>Bacillota</taxon>
        <taxon>Bacilli</taxon>
        <taxon>Bacillales</taxon>
        <taxon>Bacillaceae</taxon>
        <taxon>Gracilibacillus</taxon>
    </lineage>
</organism>